<accession>A0A8J2K3A7</accession>
<evidence type="ECO:0000256" key="1">
    <source>
        <dbReference type="SAM" id="MobiDB-lite"/>
    </source>
</evidence>
<evidence type="ECO:0000313" key="2">
    <source>
        <dbReference type="EMBL" id="CAG7731307.1"/>
    </source>
</evidence>
<keyword evidence="3" id="KW-1185">Reference proteome</keyword>
<reference evidence="2" key="1">
    <citation type="submission" date="2021-06" db="EMBL/GenBank/DDBJ databases">
        <authorList>
            <person name="Hodson N. C."/>
            <person name="Mongue J. A."/>
            <person name="Jaron S. K."/>
        </authorList>
    </citation>
    <scope>NUCLEOTIDE SEQUENCE</scope>
</reference>
<dbReference type="AlphaFoldDB" id="A0A8J2K3A7"/>
<feature type="region of interest" description="Disordered" evidence="1">
    <location>
        <begin position="1"/>
        <end position="52"/>
    </location>
</feature>
<dbReference type="EMBL" id="CAJVCH010209817">
    <property type="protein sequence ID" value="CAG7731307.1"/>
    <property type="molecule type" value="Genomic_DNA"/>
</dbReference>
<dbReference type="Proteomes" id="UP000708208">
    <property type="component" value="Unassembled WGS sequence"/>
</dbReference>
<feature type="non-terminal residue" evidence="2">
    <location>
        <position position="52"/>
    </location>
</feature>
<name>A0A8J2K3A7_9HEXA</name>
<protein>
    <submittedName>
        <fullName evidence="2">Uncharacterized protein</fullName>
    </submittedName>
</protein>
<comment type="caution">
    <text evidence="2">The sequence shown here is derived from an EMBL/GenBank/DDBJ whole genome shotgun (WGS) entry which is preliminary data.</text>
</comment>
<organism evidence="2 3">
    <name type="scientific">Allacma fusca</name>
    <dbReference type="NCBI Taxonomy" id="39272"/>
    <lineage>
        <taxon>Eukaryota</taxon>
        <taxon>Metazoa</taxon>
        <taxon>Ecdysozoa</taxon>
        <taxon>Arthropoda</taxon>
        <taxon>Hexapoda</taxon>
        <taxon>Collembola</taxon>
        <taxon>Symphypleona</taxon>
        <taxon>Sminthuridae</taxon>
        <taxon>Allacma</taxon>
    </lineage>
</organism>
<proteinExistence type="predicted"/>
<feature type="non-terminal residue" evidence="2">
    <location>
        <position position="1"/>
    </location>
</feature>
<gene>
    <name evidence="2" type="ORF">AFUS01_LOCUS19908</name>
</gene>
<evidence type="ECO:0000313" key="3">
    <source>
        <dbReference type="Proteomes" id="UP000708208"/>
    </source>
</evidence>
<sequence>GYQSTHKDGQEKESDKGEEADEHQTEEAADVVDREPIDTIPDKKEHDIIEYP</sequence>